<keyword evidence="3" id="KW-0238">DNA-binding</keyword>
<dbReference type="OrthoDB" id="9773308at2"/>
<dbReference type="PANTHER" id="PTHR30204">
    <property type="entry name" value="REDOX-CYCLING DRUG-SENSING TRANSCRIPTIONAL ACTIVATOR SOXR"/>
    <property type="match status" value="1"/>
</dbReference>
<feature type="domain" description="HTH merR-type" evidence="5">
    <location>
        <begin position="1"/>
        <end position="73"/>
    </location>
</feature>
<dbReference type="Gene3D" id="1.10.1660.10">
    <property type="match status" value="1"/>
</dbReference>
<evidence type="ECO:0000259" key="5">
    <source>
        <dbReference type="PROSITE" id="PS50937"/>
    </source>
</evidence>
<dbReference type="GO" id="GO:0003677">
    <property type="term" value="F:DNA binding"/>
    <property type="evidence" value="ECO:0007669"/>
    <property type="project" value="UniProtKB-KW"/>
</dbReference>
<dbReference type="PROSITE" id="PS50937">
    <property type="entry name" value="HTH_MERR_2"/>
    <property type="match status" value="1"/>
</dbReference>
<evidence type="ECO:0000256" key="2">
    <source>
        <dbReference type="ARBA" id="ARBA00023015"/>
    </source>
</evidence>
<protein>
    <submittedName>
        <fullName evidence="6">MerR family transcriptional regulator</fullName>
    </submittedName>
</protein>
<name>A0A7V7QJX5_9FIRM</name>
<evidence type="ECO:0000313" key="7">
    <source>
        <dbReference type="Proteomes" id="UP000461768"/>
    </source>
</evidence>
<keyword evidence="4" id="KW-0804">Transcription</keyword>
<dbReference type="EMBL" id="WAGX01000005">
    <property type="protein sequence ID" value="KAB1437871.1"/>
    <property type="molecule type" value="Genomic_DNA"/>
</dbReference>
<dbReference type="Pfam" id="PF13411">
    <property type="entry name" value="MerR_1"/>
    <property type="match status" value="1"/>
</dbReference>
<evidence type="ECO:0000256" key="3">
    <source>
        <dbReference type="ARBA" id="ARBA00023125"/>
    </source>
</evidence>
<dbReference type="Proteomes" id="UP000461768">
    <property type="component" value="Unassembled WGS sequence"/>
</dbReference>
<keyword evidence="7" id="KW-1185">Reference proteome</keyword>
<gene>
    <name evidence="6" type="ORF">F7O84_09795</name>
</gene>
<evidence type="ECO:0000256" key="4">
    <source>
        <dbReference type="ARBA" id="ARBA00023163"/>
    </source>
</evidence>
<evidence type="ECO:0000256" key="1">
    <source>
        <dbReference type="ARBA" id="ARBA00022491"/>
    </source>
</evidence>
<keyword evidence="1" id="KW-0678">Repressor</keyword>
<accession>A0A7V7QJX5</accession>
<sequence>MKQPLSIGEISKLLNVPKSTLRYWDSEGLIDLNRNDGNKYREYSRHTLVGLSDLVYYRSINMPIKEMKRLKEVNPLQLKEILNELGNNINEEINRLLHSKLELENRIQNMECYLQLVQNPYQHEKVDFEKLYSFDYNSPKAWADCINDQYENIIYYEKGSKAPEICMTKSYSKESQLLWESKDENQSYITFPLAVQYGNPLALDFAPHFNQLSTMGYEAKHIFGRYLFSAYDERHCDFYKGYAEILSS</sequence>
<evidence type="ECO:0000313" key="6">
    <source>
        <dbReference type="EMBL" id="KAB1437871.1"/>
    </source>
</evidence>
<proteinExistence type="predicted"/>
<reference evidence="6 7" key="1">
    <citation type="submission" date="2019-09" db="EMBL/GenBank/DDBJ databases">
        <authorList>
            <person name="Valk L.C."/>
        </authorList>
    </citation>
    <scope>NUCLEOTIDE SEQUENCE [LARGE SCALE GENOMIC DNA]</scope>
    <source>
        <strain evidence="6">GalUA</strain>
    </source>
</reference>
<dbReference type="InterPro" id="IPR009061">
    <property type="entry name" value="DNA-bd_dom_put_sf"/>
</dbReference>
<dbReference type="AlphaFoldDB" id="A0A7V7QJX5"/>
<reference evidence="6 7" key="2">
    <citation type="submission" date="2020-02" db="EMBL/GenBank/DDBJ databases">
        <title>Candidatus Galacturonibacter soehngenii shows hetero-acetogenic catabolism of galacturonic acid but lacks a canonical carbon monoxide dehydrogenase/acetyl-CoA synthase complex.</title>
        <authorList>
            <person name="Diender M."/>
            <person name="Stouten G.R."/>
            <person name="Petersen J.F."/>
            <person name="Nielsen P.H."/>
            <person name="Dueholm M.S."/>
            <person name="Pronk J.T."/>
            <person name="Van Loosdrecht M.C.M."/>
        </authorList>
    </citation>
    <scope>NUCLEOTIDE SEQUENCE [LARGE SCALE GENOMIC DNA]</scope>
    <source>
        <strain evidence="6">GalUA</strain>
    </source>
</reference>
<dbReference type="RefSeq" id="WP_151144415.1">
    <property type="nucleotide sequence ID" value="NZ_WAGX01000005.1"/>
</dbReference>
<dbReference type="SUPFAM" id="SSF46955">
    <property type="entry name" value="Putative DNA-binding domain"/>
    <property type="match status" value="1"/>
</dbReference>
<organism evidence="6 7">
    <name type="scientific">Candidatus Galacturonatibacter soehngenii</name>
    <dbReference type="NCBI Taxonomy" id="2307010"/>
    <lineage>
        <taxon>Bacteria</taxon>
        <taxon>Bacillati</taxon>
        <taxon>Bacillota</taxon>
        <taxon>Clostridia</taxon>
        <taxon>Lachnospirales</taxon>
        <taxon>Lachnospiraceae</taxon>
        <taxon>Candidatus Galacturonatibacter</taxon>
    </lineage>
</organism>
<dbReference type="SMART" id="SM00422">
    <property type="entry name" value="HTH_MERR"/>
    <property type="match status" value="1"/>
</dbReference>
<dbReference type="InterPro" id="IPR000551">
    <property type="entry name" value="MerR-type_HTH_dom"/>
</dbReference>
<dbReference type="GO" id="GO:0003700">
    <property type="term" value="F:DNA-binding transcription factor activity"/>
    <property type="evidence" value="ECO:0007669"/>
    <property type="project" value="InterPro"/>
</dbReference>
<comment type="caution">
    <text evidence="6">The sequence shown here is derived from an EMBL/GenBank/DDBJ whole genome shotgun (WGS) entry which is preliminary data.</text>
</comment>
<dbReference type="CDD" id="cd00592">
    <property type="entry name" value="HTH_MerR-like"/>
    <property type="match status" value="1"/>
</dbReference>
<dbReference type="PANTHER" id="PTHR30204:SF69">
    <property type="entry name" value="MERR-FAMILY TRANSCRIPTIONAL REGULATOR"/>
    <property type="match status" value="1"/>
</dbReference>
<keyword evidence="2" id="KW-0805">Transcription regulation</keyword>
<dbReference type="InterPro" id="IPR047057">
    <property type="entry name" value="MerR_fam"/>
</dbReference>